<accession>A0A816DEJ5</accession>
<dbReference type="InterPro" id="IPR011990">
    <property type="entry name" value="TPR-like_helical_dom_sf"/>
</dbReference>
<organism evidence="3 4">
    <name type="scientific">Rotaria sordida</name>
    <dbReference type="NCBI Taxonomy" id="392033"/>
    <lineage>
        <taxon>Eukaryota</taxon>
        <taxon>Metazoa</taxon>
        <taxon>Spiralia</taxon>
        <taxon>Gnathifera</taxon>
        <taxon>Rotifera</taxon>
        <taxon>Eurotatoria</taxon>
        <taxon>Bdelloidea</taxon>
        <taxon>Philodinida</taxon>
        <taxon>Philodinidae</taxon>
        <taxon>Rotaria</taxon>
    </lineage>
</organism>
<evidence type="ECO:0008006" key="5">
    <source>
        <dbReference type="Google" id="ProtNLM"/>
    </source>
</evidence>
<feature type="repeat" description="TPR" evidence="1">
    <location>
        <begin position="157"/>
        <end position="190"/>
    </location>
</feature>
<dbReference type="SUPFAM" id="SSF56399">
    <property type="entry name" value="ADP-ribosylation"/>
    <property type="match status" value="1"/>
</dbReference>
<dbReference type="Gene3D" id="3.90.176.10">
    <property type="entry name" value="Toxin ADP-ribosyltransferase, Chain A, domain 1"/>
    <property type="match status" value="1"/>
</dbReference>
<dbReference type="SUPFAM" id="SSF48452">
    <property type="entry name" value="TPR-like"/>
    <property type="match status" value="1"/>
</dbReference>
<dbReference type="Proteomes" id="UP000663854">
    <property type="component" value="Unassembled WGS sequence"/>
</dbReference>
<dbReference type="EMBL" id="CAJNOL010008439">
    <property type="protein sequence ID" value="CAF1636268.1"/>
    <property type="molecule type" value="Genomic_DNA"/>
</dbReference>
<name>A0A816DEJ5_9BILA</name>
<dbReference type="AlphaFoldDB" id="A0A816DEJ5"/>
<reference evidence="3" key="1">
    <citation type="submission" date="2021-02" db="EMBL/GenBank/DDBJ databases">
        <authorList>
            <person name="Nowell W R."/>
        </authorList>
    </citation>
    <scope>NUCLEOTIDE SEQUENCE</scope>
</reference>
<dbReference type="InterPro" id="IPR019734">
    <property type="entry name" value="TPR_rpt"/>
</dbReference>
<sequence>MNTKCGLISFNCFLSTSENREVADEFADIALPDPNLIGIIFKMTIHPSVSSTPFAAINEVSYFKTEQEVLFSMHTIFRIVDTISIDNNNRLYQVELRLTADEDQELRTLGEYIRNETSASTGWERLSKLLVGIGQYEKAEEFFKVLLEQTSDEQKKGLLYNQLGFIREHQRDYEKAIFYYDKSLEIERKTHPPNYSGLVTCYNNIGEVY</sequence>
<dbReference type="EMBL" id="CAJNOH010006829">
    <property type="protein sequence ID" value="CAF1442378.1"/>
    <property type="molecule type" value="Genomic_DNA"/>
</dbReference>
<proteinExistence type="predicted"/>
<gene>
    <name evidence="3" type="ORF">JXQ802_LOCUS52533</name>
    <name evidence="2" type="ORF">PYM288_LOCUS36198</name>
</gene>
<evidence type="ECO:0000313" key="3">
    <source>
        <dbReference type="EMBL" id="CAF1636268.1"/>
    </source>
</evidence>
<dbReference type="Gene3D" id="1.25.40.10">
    <property type="entry name" value="Tetratricopeptide repeat domain"/>
    <property type="match status" value="1"/>
</dbReference>
<keyword evidence="4" id="KW-1185">Reference proteome</keyword>
<dbReference type="PROSITE" id="PS51996">
    <property type="entry name" value="TR_MART"/>
    <property type="match status" value="1"/>
</dbReference>
<protein>
    <recommendedName>
        <fullName evidence="5">Tetratricopeptide repeat protein</fullName>
    </recommendedName>
</protein>
<dbReference type="Pfam" id="PF13424">
    <property type="entry name" value="TPR_12"/>
    <property type="match status" value="1"/>
</dbReference>
<dbReference type="Proteomes" id="UP000663870">
    <property type="component" value="Unassembled WGS sequence"/>
</dbReference>
<evidence type="ECO:0000256" key="1">
    <source>
        <dbReference type="PROSITE-ProRule" id="PRU00339"/>
    </source>
</evidence>
<evidence type="ECO:0000313" key="2">
    <source>
        <dbReference type="EMBL" id="CAF1442378.1"/>
    </source>
</evidence>
<comment type="caution">
    <text evidence="3">The sequence shown here is derived from an EMBL/GenBank/DDBJ whole genome shotgun (WGS) entry which is preliminary data.</text>
</comment>
<evidence type="ECO:0000313" key="4">
    <source>
        <dbReference type="Proteomes" id="UP000663870"/>
    </source>
</evidence>
<dbReference type="PROSITE" id="PS50005">
    <property type="entry name" value="TPR"/>
    <property type="match status" value="1"/>
</dbReference>
<dbReference type="SMART" id="SM00028">
    <property type="entry name" value="TPR"/>
    <property type="match status" value="2"/>
</dbReference>
<keyword evidence="1" id="KW-0802">TPR repeat</keyword>